<dbReference type="InterPro" id="IPR054125">
    <property type="entry name" value="MCM5_C"/>
</dbReference>
<evidence type="ECO:0000256" key="8">
    <source>
        <dbReference type="ARBA" id="ARBA00023125"/>
    </source>
</evidence>
<dbReference type="Gene3D" id="3.30.1640.10">
    <property type="entry name" value="mini-chromosome maintenance (MCM) complex, chain A, domain 1"/>
    <property type="match status" value="1"/>
</dbReference>
<dbReference type="GO" id="GO:0003688">
    <property type="term" value="F:DNA replication origin binding"/>
    <property type="evidence" value="ECO:0007669"/>
    <property type="project" value="UniProtKB-UniRule"/>
</dbReference>
<dbReference type="FunFam" id="3.40.50.300:FF:000929">
    <property type="entry name" value="DNA helicase"/>
    <property type="match status" value="1"/>
</dbReference>
<dbReference type="InterPro" id="IPR001208">
    <property type="entry name" value="MCM_dom"/>
</dbReference>
<evidence type="ECO:0000313" key="15">
    <source>
        <dbReference type="EMBL" id="JAC83047.1"/>
    </source>
</evidence>
<dbReference type="Pfam" id="PF17207">
    <property type="entry name" value="MCM_OB"/>
    <property type="match status" value="1"/>
</dbReference>
<name>A0A061SD10_9CHLO</name>
<keyword evidence="6 13" id="KW-0347">Helicase</keyword>
<proteinExistence type="inferred from homology"/>
<dbReference type="SMART" id="SM00350">
    <property type="entry name" value="MCM"/>
    <property type="match status" value="1"/>
</dbReference>
<dbReference type="GO" id="GO:0042555">
    <property type="term" value="C:MCM complex"/>
    <property type="evidence" value="ECO:0007669"/>
    <property type="project" value="UniProtKB-UniRule"/>
</dbReference>
<dbReference type="Pfam" id="PF17855">
    <property type="entry name" value="MCM_lid"/>
    <property type="match status" value="1"/>
</dbReference>
<dbReference type="InterPro" id="IPR012340">
    <property type="entry name" value="NA-bd_OB-fold"/>
</dbReference>
<dbReference type="Gene3D" id="3.40.50.300">
    <property type="entry name" value="P-loop containing nucleotide triphosphate hydrolases"/>
    <property type="match status" value="1"/>
</dbReference>
<dbReference type="Gene3D" id="2.40.50.140">
    <property type="entry name" value="Nucleic acid-binding proteins"/>
    <property type="match status" value="1"/>
</dbReference>
<dbReference type="InterPro" id="IPR018525">
    <property type="entry name" value="MCM_CS"/>
</dbReference>
<dbReference type="GO" id="GO:0005634">
    <property type="term" value="C:nucleus"/>
    <property type="evidence" value="ECO:0007669"/>
    <property type="project" value="UniProtKB-SubCell"/>
</dbReference>
<comment type="subcellular location">
    <subcellularLocation>
        <location evidence="1 13">Nucleus</location>
    </subcellularLocation>
</comment>
<dbReference type="InterPro" id="IPR041562">
    <property type="entry name" value="MCM_lid"/>
</dbReference>
<dbReference type="InterPro" id="IPR027417">
    <property type="entry name" value="P-loop_NTPase"/>
</dbReference>
<dbReference type="SUPFAM" id="SSF50249">
    <property type="entry name" value="Nucleic acid-binding proteins"/>
    <property type="match status" value="1"/>
</dbReference>
<evidence type="ECO:0000256" key="2">
    <source>
        <dbReference type="ARBA" id="ARBA00008010"/>
    </source>
</evidence>
<keyword evidence="4 12" id="KW-0547">Nucleotide-binding</keyword>
<evidence type="ECO:0000256" key="7">
    <source>
        <dbReference type="ARBA" id="ARBA00022840"/>
    </source>
</evidence>
<dbReference type="PROSITE" id="PS00847">
    <property type="entry name" value="MCM_1"/>
    <property type="match status" value="1"/>
</dbReference>
<organism evidence="15">
    <name type="scientific">Tetraselmis sp. GSL018</name>
    <dbReference type="NCBI Taxonomy" id="582737"/>
    <lineage>
        <taxon>Eukaryota</taxon>
        <taxon>Viridiplantae</taxon>
        <taxon>Chlorophyta</taxon>
        <taxon>core chlorophytes</taxon>
        <taxon>Chlorodendrophyceae</taxon>
        <taxon>Chlorodendrales</taxon>
        <taxon>Chlorodendraceae</taxon>
        <taxon>Tetraselmis</taxon>
    </lineage>
</organism>
<dbReference type="InterPro" id="IPR008048">
    <property type="entry name" value="MCM5"/>
</dbReference>
<comment type="similarity">
    <text evidence="2 12">Belongs to the MCM family.</text>
</comment>
<keyword evidence="3 13" id="KW-0235">DNA replication</keyword>
<protein>
    <recommendedName>
        <fullName evidence="13">DNA replication licensing factor MCM5</fullName>
        <ecNumber evidence="13">3.6.4.12</ecNumber>
    </recommendedName>
</protein>
<dbReference type="GO" id="GO:0006270">
    <property type="term" value="P:DNA replication initiation"/>
    <property type="evidence" value="ECO:0007669"/>
    <property type="project" value="UniProtKB-UniRule"/>
</dbReference>
<dbReference type="GO" id="GO:0003697">
    <property type="term" value="F:single-stranded DNA binding"/>
    <property type="evidence" value="ECO:0007669"/>
    <property type="project" value="TreeGrafter"/>
</dbReference>
<evidence type="ECO:0000256" key="12">
    <source>
        <dbReference type="RuleBase" id="RU004070"/>
    </source>
</evidence>
<dbReference type="GO" id="GO:0043138">
    <property type="term" value="F:3'-5' DNA helicase activity"/>
    <property type="evidence" value="ECO:0007669"/>
    <property type="project" value="TreeGrafter"/>
</dbReference>
<comment type="catalytic activity">
    <reaction evidence="11 13">
        <text>ATP + H2O = ADP + phosphate + H(+)</text>
        <dbReference type="Rhea" id="RHEA:13065"/>
        <dbReference type="ChEBI" id="CHEBI:15377"/>
        <dbReference type="ChEBI" id="CHEBI:15378"/>
        <dbReference type="ChEBI" id="CHEBI:30616"/>
        <dbReference type="ChEBI" id="CHEBI:43474"/>
        <dbReference type="ChEBI" id="CHEBI:456216"/>
        <dbReference type="EC" id="3.6.4.12"/>
    </reaction>
</comment>
<evidence type="ECO:0000256" key="6">
    <source>
        <dbReference type="ARBA" id="ARBA00022806"/>
    </source>
</evidence>
<dbReference type="PRINTS" id="PR01657">
    <property type="entry name" value="MCMFAMILY"/>
</dbReference>
<evidence type="ECO:0000256" key="10">
    <source>
        <dbReference type="ARBA" id="ARBA00023306"/>
    </source>
</evidence>
<keyword evidence="15" id="KW-0132">Cell division</keyword>
<dbReference type="GO" id="GO:0016887">
    <property type="term" value="F:ATP hydrolysis activity"/>
    <property type="evidence" value="ECO:0007669"/>
    <property type="project" value="RHEA"/>
</dbReference>
<evidence type="ECO:0000259" key="14">
    <source>
        <dbReference type="PROSITE" id="PS50051"/>
    </source>
</evidence>
<dbReference type="GO" id="GO:0000727">
    <property type="term" value="P:double-strand break repair via break-induced replication"/>
    <property type="evidence" value="ECO:0007669"/>
    <property type="project" value="TreeGrafter"/>
</dbReference>
<dbReference type="InterPro" id="IPR033762">
    <property type="entry name" value="MCM_OB"/>
</dbReference>
<dbReference type="SUPFAM" id="SSF52540">
    <property type="entry name" value="P-loop containing nucleoside triphosphate hydrolases"/>
    <property type="match status" value="1"/>
</dbReference>
<dbReference type="AlphaFoldDB" id="A0A061SD10"/>
<evidence type="ECO:0000256" key="3">
    <source>
        <dbReference type="ARBA" id="ARBA00022705"/>
    </source>
</evidence>
<dbReference type="PRINTS" id="PR01661">
    <property type="entry name" value="MCMPROTEIN5"/>
</dbReference>
<evidence type="ECO:0000256" key="4">
    <source>
        <dbReference type="ARBA" id="ARBA00022741"/>
    </source>
</evidence>
<keyword evidence="7 12" id="KW-0067">ATP-binding</keyword>
<keyword evidence="9 13" id="KW-0539">Nucleus</keyword>
<dbReference type="GO" id="GO:0017116">
    <property type="term" value="F:single-stranded DNA helicase activity"/>
    <property type="evidence" value="ECO:0007669"/>
    <property type="project" value="TreeGrafter"/>
</dbReference>
<dbReference type="GO" id="GO:0051301">
    <property type="term" value="P:cell division"/>
    <property type="evidence" value="ECO:0007669"/>
    <property type="project" value="UniProtKB-KW"/>
</dbReference>
<feature type="non-terminal residue" evidence="15">
    <location>
        <position position="743"/>
    </location>
</feature>
<dbReference type="GO" id="GO:0005524">
    <property type="term" value="F:ATP binding"/>
    <property type="evidence" value="ECO:0007669"/>
    <property type="project" value="UniProtKB-UniRule"/>
</dbReference>
<evidence type="ECO:0000256" key="11">
    <source>
        <dbReference type="ARBA" id="ARBA00047995"/>
    </source>
</evidence>
<comment type="subunit">
    <text evidence="13">Component of the MCM2-7 complex.</text>
</comment>
<evidence type="ECO:0000256" key="13">
    <source>
        <dbReference type="RuleBase" id="RU368063"/>
    </source>
</evidence>
<dbReference type="EMBL" id="GBEZ01001971">
    <property type="protein sequence ID" value="JAC83047.1"/>
    <property type="molecule type" value="Transcribed_RNA"/>
</dbReference>
<evidence type="ECO:0000256" key="1">
    <source>
        <dbReference type="ARBA" id="ARBA00004123"/>
    </source>
</evidence>
<dbReference type="EC" id="3.6.4.12" evidence="13"/>
<keyword evidence="5 13" id="KW-0378">Hydrolase</keyword>
<reference evidence="15" key="1">
    <citation type="submission" date="2014-05" db="EMBL/GenBank/DDBJ databases">
        <title>The transcriptome of the halophilic microalga Tetraselmis sp. GSL018 isolated from the Great Salt Lake, Utah.</title>
        <authorList>
            <person name="Jinkerson R.E."/>
            <person name="D'Adamo S."/>
            <person name="Posewitz M.C."/>
        </authorList>
    </citation>
    <scope>NUCLEOTIDE SEQUENCE</scope>
    <source>
        <strain evidence="15">GSL018</strain>
    </source>
</reference>
<keyword evidence="8 12" id="KW-0238">DNA-binding</keyword>
<dbReference type="Pfam" id="PF14551">
    <property type="entry name" value="MCM_N"/>
    <property type="match status" value="1"/>
</dbReference>
<dbReference type="PANTHER" id="PTHR11630">
    <property type="entry name" value="DNA REPLICATION LICENSING FACTOR MCM FAMILY MEMBER"/>
    <property type="match status" value="1"/>
</dbReference>
<evidence type="ECO:0000256" key="5">
    <source>
        <dbReference type="ARBA" id="ARBA00022801"/>
    </source>
</evidence>
<feature type="domain" description="MCM C-terminal AAA(+) ATPase" evidence="14">
    <location>
        <begin position="335"/>
        <end position="540"/>
    </location>
</feature>
<comment type="function">
    <text evidence="13">Acts as component of the MCM2-7 complex (MCM complex) which is the replicative helicase essential for 'once per cell cycle' DNA replication initiation and elongation in eukaryotic cells. The active ATPase sites in the MCM2-7 ring are formed through the interaction surfaces of two neighboring subunits such that a critical structure of a conserved arginine finger motif is provided in trans relative to the ATP-binding site of the Walker A box of the adjacent subunit. The six ATPase active sites, however, are likely to contribute differentially to the complex helicase activity.</text>
</comment>
<gene>
    <name evidence="15" type="primary">CDC46</name>
    <name evidence="15" type="ORF">TSPGSL018_4282</name>
</gene>
<dbReference type="Pfam" id="PF00493">
    <property type="entry name" value="MCM"/>
    <property type="match status" value="1"/>
</dbReference>
<sequence>MAGFDEGAVFFAGVDDENQDYAEPQLTRPQARRKFLEFIRNFQSDVQGHDSLEVFKYSDALLHDKSKLRVDIQDLKDFDPELGSALEQRPTEFLPLLEAAATEALSSVHHLTDDGDEPHFDGIQVTLHSHHQFGPRSIRELTSEHVSHLVMVPGIITAASKPKHKATHICVMCKTCQNTKVLACNPGIGGANIPRTCDASPMVPGVGGGSDCGVDPFIVLPHRSKFVDQQTLKLQERPEDVPTGDLPRNLLVVVDRNLVGQIAPGTRVMAVGIYSVYSAKESNPNKDKSGAVAVRQPYLRVVGLEEDTEGNARSMPTFTVDEEREFQEFAAQHGSEQQLYSMIAPQIFGHEDIKKAVACLLFAGSRKRMPDGAKLRGDINVLLLGDPSTAKSQFLKFASRVAPISVYTSGKGSSAAGLTASVVRDGSGDFYLEGGAMVLADNGIVCIDEFDKMREEDRVAIHEAMEQQTISIAKAGITTMLNARTAVLAAANPPTGSYDDLKTAGQNIELQTTILSRFDLIFVVKDIRDMQRDTDIARHVLSVHQAAGEPSAADEEEDRNTKFLRRYLEYARLRCSPRLSQEAANKLKSQYIQFRKAVRGVTDDGDGAQPSDKDKVAVPITVRQLEALVRISEAIAKIQLQNTVTSAHVDEAIALFKSSTMEAASMGVTASYSKETIEELKRIQEQIERRLPYGGNVAVKKLMDELTRVGVNSKLASQAILYLEKEGQIRLLRERRFVTRQRR</sequence>
<accession>A0A061SD10</accession>
<dbReference type="InterPro" id="IPR027925">
    <property type="entry name" value="MCM_N"/>
</dbReference>
<evidence type="ECO:0000256" key="9">
    <source>
        <dbReference type="ARBA" id="ARBA00023242"/>
    </source>
</evidence>
<dbReference type="InterPro" id="IPR031327">
    <property type="entry name" value="MCM"/>
</dbReference>
<keyword evidence="10 13" id="KW-0131">Cell cycle</keyword>
<dbReference type="PROSITE" id="PS50051">
    <property type="entry name" value="MCM_2"/>
    <property type="match status" value="1"/>
</dbReference>
<dbReference type="Pfam" id="PF21933">
    <property type="entry name" value="MCM5_C"/>
    <property type="match status" value="1"/>
</dbReference>
<dbReference type="Gene3D" id="2.20.28.10">
    <property type="match status" value="1"/>
</dbReference>
<dbReference type="PANTHER" id="PTHR11630:SF42">
    <property type="entry name" value="DNA REPLICATION LICENSING FACTOR MCM5"/>
    <property type="match status" value="1"/>
</dbReference>